<dbReference type="GO" id="GO:0005829">
    <property type="term" value="C:cytosol"/>
    <property type="evidence" value="ECO:0007669"/>
    <property type="project" value="TreeGrafter"/>
</dbReference>
<dbReference type="AlphaFoldDB" id="A0A089LNN1"/>
<dbReference type="GO" id="GO:0004527">
    <property type="term" value="F:exonuclease activity"/>
    <property type="evidence" value="ECO:0007669"/>
    <property type="project" value="UniProtKB-KW"/>
</dbReference>
<keyword evidence="1" id="KW-0540">Nuclease</keyword>
<dbReference type="InterPro" id="IPR027417">
    <property type="entry name" value="P-loop_NTPase"/>
</dbReference>
<dbReference type="SUPFAM" id="SSF52540">
    <property type="entry name" value="P-loop containing nucleoside triphosphate hydrolases"/>
    <property type="match status" value="1"/>
</dbReference>
<keyword evidence="19" id="KW-1185">Reference proteome</keyword>
<dbReference type="InterPro" id="IPR014016">
    <property type="entry name" value="UvrD-like_ATP-bd"/>
</dbReference>
<dbReference type="Pfam" id="PF13361">
    <property type="entry name" value="UvrD_C"/>
    <property type="match status" value="1"/>
</dbReference>
<dbReference type="Pfam" id="PF00580">
    <property type="entry name" value="UvrD-helicase"/>
    <property type="match status" value="1"/>
</dbReference>
<keyword evidence="5 14" id="KW-0347">Helicase</keyword>
<keyword evidence="10" id="KW-0413">Isomerase</keyword>
<keyword evidence="8" id="KW-0238">DNA-binding</keyword>
<dbReference type="SUPFAM" id="SSF52980">
    <property type="entry name" value="Restriction endonuclease-like"/>
    <property type="match status" value="1"/>
</dbReference>
<evidence type="ECO:0000313" key="19">
    <source>
        <dbReference type="Proteomes" id="UP000029507"/>
    </source>
</evidence>
<dbReference type="PROSITE" id="PS51198">
    <property type="entry name" value="UVRD_HELICASE_ATP_BIND"/>
    <property type="match status" value="1"/>
</dbReference>
<evidence type="ECO:0000256" key="4">
    <source>
        <dbReference type="ARBA" id="ARBA00022801"/>
    </source>
</evidence>
<evidence type="ECO:0000256" key="11">
    <source>
        <dbReference type="ARBA" id="ARBA00034617"/>
    </source>
</evidence>
<dbReference type="GO" id="GO:0043138">
    <property type="term" value="F:3'-5' DNA helicase activity"/>
    <property type="evidence" value="ECO:0007669"/>
    <property type="project" value="UniProtKB-EC"/>
</dbReference>
<dbReference type="HOGENOM" id="CLU_001114_1_1_9"/>
<dbReference type="InterPro" id="IPR000212">
    <property type="entry name" value="DNA_helicase_UvrD/REP"/>
</dbReference>
<dbReference type="PANTHER" id="PTHR11070:SF2">
    <property type="entry name" value="ATP-DEPENDENT DNA HELICASE SRS2"/>
    <property type="match status" value="1"/>
</dbReference>
<evidence type="ECO:0000256" key="7">
    <source>
        <dbReference type="ARBA" id="ARBA00022840"/>
    </source>
</evidence>
<dbReference type="InterPro" id="IPR011335">
    <property type="entry name" value="Restrct_endonuc-II-like"/>
</dbReference>
<comment type="catalytic activity">
    <reaction evidence="11">
        <text>Couples ATP hydrolysis with the unwinding of duplex DNA by translocating in the 3'-5' direction.</text>
        <dbReference type="EC" id="5.6.2.4"/>
    </reaction>
</comment>
<dbReference type="OrthoDB" id="9810135at2"/>
<evidence type="ECO:0000256" key="15">
    <source>
        <dbReference type="SAM" id="MobiDB-lite"/>
    </source>
</evidence>
<evidence type="ECO:0000256" key="10">
    <source>
        <dbReference type="ARBA" id="ARBA00023235"/>
    </source>
</evidence>
<keyword evidence="6" id="KW-0269">Exonuclease</keyword>
<dbReference type="KEGG" id="pste:PSTEL_04405"/>
<gene>
    <name evidence="18" type="ORF">PSTEL_04405</name>
</gene>
<feature type="region of interest" description="Disordered" evidence="15">
    <location>
        <begin position="868"/>
        <end position="887"/>
    </location>
</feature>
<dbReference type="GO" id="GO:0000725">
    <property type="term" value="P:recombinational repair"/>
    <property type="evidence" value="ECO:0007669"/>
    <property type="project" value="TreeGrafter"/>
</dbReference>
<keyword evidence="3" id="KW-0227">DNA damage</keyword>
<comment type="catalytic activity">
    <reaction evidence="13">
        <text>ATP + H2O = ADP + phosphate + H(+)</text>
        <dbReference type="Rhea" id="RHEA:13065"/>
        <dbReference type="ChEBI" id="CHEBI:15377"/>
        <dbReference type="ChEBI" id="CHEBI:15378"/>
        <dbReference type="ChEBI" id="CHEBI:30616"/>
        <dbReference type="ChEBI" id="CHEBI:43474"/>
        <dbReference type="ChEBI" id="CHEBI:456216"/>
        <dbReference type="EC" id="5.6.2.4"/>
    </reaction>
</comment>
<evidence type="ECO:0000313" key="18">
    <source>
        <dbReference type="EMBL" id="AIQ62462.1"/>
    </source>
</evidence>
<dbReference type="GO" id="GO:0003677">
    <property type="term" value="F:DNA binding"/>
    <property type="evidence" value="ECO:0007669"/>
    <property type="project" value="UniProtKB-KW"/>
</dbReference>
<keyword evidence="4 14" id="KW-0378">Hydrolase</keyword>
<evidence type="ECO:0000256" key="12">
    <source>
        <dbReference type="ARBA" id="ARBA00034808"/>
    </source>
</evidence>
<evidence type="ECO:0000259" key="16">
    <source>
        <dbReference type="PROSITE" id="PS51198"/>
    </source>
</evidence>
<dbReference type="InterPro" id="IPR014017">
    <property type="entry name" value="DNA_helicase_UvrD-like_C"/>
</dbReference>
<dbReference type="STRING" id="169760.PSTEL_04405"/>
<evidence type="ECO:0000256" key="9">
    <source>
        <dbReference type="ARBA" id="ARBA00023204"/>
    </source>
</evidence>
<evidence type="ECO:0000256" key="6">
    <source>
        <dbReference type="ARBA" id="ARBA00022839"/>
    </source>
</evidence>
<dbReference type="InterPro" id="IPR038726">
    <property type="entry name" value="PDDEXK_AddAB-type"/>
</dbReference>
<keyword evidence="9" id="KW-0234">DNA repair</keyword>
<dbReference type="GO" id="GO:0005524">
    <property type="term" value="F:ATP binding"/>
    <property type="evidence" value="ECO:0007669"/>
    <property type="project" value="UniProtKB-UniRule"/>
</dbReference>
<name>A0A089LNN1_9BACL</name>
<protein>
    <recommendedName>
        <fullName evidence="12">DNA 3'-5' helicase</fullName>
        <ecNumber evidence="12">5.6.2.4</ecNumber>
    </recommendedName>
</protein>
<evidence type="ECO:0000259" key="17">
    <source>
        <dbReference type="PROSITE" id="PS51217"/>
    </source>
</evidence>
<organism evidence="18 19">
    <name type="scientific">Paenibacillus stellifer</name>
    <dbReference type="NCBI Taxonomy" id="169760"/>
    <lineage>
        <taxon>Bacteria</taxon>
        <taxon>Bacillati</taxon>
        <taxon>Bacillota</taxon>
        <taxon>Bacilli</taxon>
        <taxon>Bacillales</taxon>
        <taxon>Paenibacillaceae</taxon>
        <taxon>Paenibacillus</taxon>
    </lineage>
</organism>
<dbReference type="PANTHER" id="PTHR11070">
    <property type="entry name" value="UVRD / RECB / PCRA DNA HELICASE FAMILY MEMBER"/>
    <property type="match status" value="1"/>
</dbReference>
<evidence type="ECO:0000256" key="3">
    <source>
        <dbReference type="ARBA" id="ARBA00022763"/>
    </source>
</evidence>
<dbReference type="Pfam" id="PF12705">
    <property type="entry name" value="PDDEXK_1"/>
    <property type="match status" value="1"/>
</dbReference>
<proteinExistence type="predicted"/>
<feature type="domain" description="UvrD-like helicase ATP-binding" evidence="16">
    <location>
        <begin position="2"/>
        <end position="433"/>
    </location>
</feature>
<dbReference type="Gene3D" id="3.40.50.300">
    <property type="entry name" value="P-loop containing nucleotide triphosphate hydrolases"/>
    <property type="match status" value="4"/>
</dbReference>
<keyword evidence="7 14" id="KW-0067">ATP-binding</keyword>
<feature type="binding site" evidence="14">
    <location>
        <begin position="23"/>
        <end position="30"/>
    </location>
    <ligand>
        <name>ATP</name>
        <dbReference type="ChEBI" id="CHEBI:30616"/>
    </ligand>
</feature>
<evidence type="ECO:0000256" key="5">
    <source>
        <dbReference type="ARBA" id="ARBA00022806"/>
    </source>
</evidence>
<dbReference type="RefSeq" id="WP_038693691.1">
    <property type="nucleotide sequence ID" value="NZ_CP009286.1"/>
</dbReference>
<evidence type="ECO:0000256" key="8">
    <source>
        <dbReference type="ARBA" id="ARBA00023125"/>
    </source>
</evidence>
<evidence type="ECO:0000256" key="2">
    <source>
        <dbReference type="ARBA" id="ARBA00022741"/>
    </source>
</evidence>
<dbReference type="EC" id="5.6.2.4" evidence="12"/>
<evidence type="ECO:0000256" key="13">
    <source>
        <dbReference type="ARBA" id="ARBA00048988"/>
    </source>
</evidence>
<evidence type="ECO:0000256" key="14">
    <source>
        <dbReference type="PROSITE-ProRule" id="PRU00560"/>
    </source>
</evidence>
<dbReference type="EMBL" id="CP009286">
    <property type="protein sequence ID" value="AIQ62462.1"/>
    <property type="molecule type" value="Genomic_DNA"/>
</dbReference>
<dbReference type="InterPro" id="IPR011604">
    <property type="entry name" value="PDDEXK-like_dom_sf"/>
</dbReference>
<feature type="domain" description="UvrD-like helicase C-terminal" evidence="17">
    <location>
        <begin position="455"/>
        <end position="743"/>
    </location>
</feature>
<reference evidence="18 19" key="1">
    <citation type="submission" date="2014-08" db="EMBL/GenBank/DDBJ databases">
        <title>Comparative genomics of the Paenibacillus odorifer group.</title>
        <authorList>
            <person name="den Bakker H.C."/>
            <person name="Tsai Y.-C."/>
            <person name="Martin N."/>
            <person name="Korlach J."/>
            <person name="Wiedmann M."/>
        </authorList>
    </citation>
    <scope>NUCLEOTIDE SEQUENCE [LARGE SCALE GENOMIC DNA]</scope>
    <source>
        <strain evidence="18 19">DSM 14472</strain>
    </source>
</reference>
<dbReference type="Gene3D" id="3.90.320.10">
    <property type="match status" value="1"/>
</dbReference>
<accession>A0A089LNN1</accession>
<dbReference type="PROSITE" id="PS51217">
    <property type="entry name" value="UVRD_HELICASE_CTER"/>
    <property type="match status" value="1"/>
</dbReference>
<sequence>MINDRLARERIVRDLDINFLVEAGAGSGKTTSLVGRMIAYIETGAAEIQQIAAITFTRKAADELHGRFRLELEKRLPAAQPPVSGRLSNALRDVDQCFIGTIHSFCGRLLRERPIEAGVDPLFREIEEEEAKVFRDQCWDEYLMALAENGEDRSIADMEALGLTVEDLREVYHKVSLYTDVKIETQPSPRPDFDLIRLSLPRLMEQAALYIPSARPEAGWDSLQQMIKDGSRLVRMHGLEDDMQMLRLAQLFDKSIKVTQNRWTDKAAAKESATTFTDWQKTVLKPFLASWREYLYPQLISFVLPAAEFCADRRREAGLLDFEDLLMRSTEMLRKYPEVGRSFSRRYTKLLVDEFQDTDPVQAELMFQLCGEPDAAGDWRKIRPKPGSLFVVGDPKQSIYRFRRADISLYNQVKAMLTNCGEVLQLTANFRSVHAIGEFVNDTFIRTFPGKETEHQSSFVAMDTVTLNPTLTNHEEKATFGVRTLTLPKMAGGKAAISKTDAEQVAAYLAWACSGNLQIQDKDETGELLMREAVPGDFLILLKKREFISLYAQKLESYGIPAITSGSSAMYGEIAALAMLAQCLNDPDDRIALLAVLRGPLFGLSDQSLYAFTQEGRRLGFRGLGEREEMPAGHLLQVYATLAKLSEFDRKVRELPALAALLSIMEEMGLIPLAAVRENGLSRSGTLLNVVQLLQRNPVQAGSWADLTVALNRMAEKEALEGGNLFAGQLDAVRIMNLHKAKGLEAHVVFLACPVGECSHEASEYIDRSGETVKGYFSISRQKGYQTELLAHPPGWAELSGKERLFMEAEKERLLYVAATRAKQLLVISRYPDKPAADPWSGLVDSLPDAAELPAVSAVKAVPAIYEDEHDRTADEEESQAMRSRLARPTYRVASVTELAKQKGEHPPRPLEGRGMAFGSTVHRCIELLGRGQSLEELEDEIKWIAGEEQIEERLIPEVKAMLREVERHELWNRSRRAQRCLHELPIRTRSENLLIKGVVDFLFEEEDGWVVVDFKTDVYEQQQRQAFVDFYRPQVEAYRNELERAFGMKVKESGLYFLHGNEYVTL</sequence>
<evidence type="ECO:0000256" key="1">
    <source>
        <dbReference type="ARBA" id="ARBA00022722"/>
    </source>
</evidence>
<keyword evidence="2 14" id="KW-0547">Nucleotide-binding</keyword>
<dbReference type="Proteomes" id="UP000029507">
    <property type="component" value="Chromosome"/>
</dbReference>